<sequence>MASTLESSTPALGERYPRYFSQICHMVFPVLACEWDLIGTLACERNFEELEWLIRLLTTSNPYLVENVSPIAQAYPFDQDDYRCLVTFLVNMGTYDKEENLQDYTDGTYGLMDDDFVYLDDEDRGLAYGFPPTSTISYSLDSLGGVQIIRLGFLMFFVVFNKCWYLFPLMCLLEVFLLFPSVYRSVLLLVGFGPSWNLYLDSLFKSSTTIHTN</sequence>
<name>A0A9D4Z878_ADICA</name>
<dbReference type="EMBL" id="JABFUD020000021">
    <property type="protein sequence ID" value="KAI5063281.1"/>
    <property type="molecule type" value="Genomic_DNA"/>
</dbReference>
<protein>
    <submittedName>
        <fullName evidence="2">Uncharacterized protein</fullName>
    </submittedName>
</protein>
<dbReference type="AlphaFoldDB" id="A0A9D4Z878"/>
<evidence type="ECO:0000256" key="1">
    <source>
        <dbReference type="SAM" id="Phobius"/>
    </source>
</evidence>
<keyword evidence="1" id="KW-0812">Transmembrane</keyword>
<comment type="caution">
    <text evidence="2">The sequence shown here is derived from an EMBL/GenBank/DDBJ whole genome shotgun (WGS) entry which is preliminary data.</text>
</comment>
<feature type="non-terminal residue" evidence="2">
    <location>
        <position position="1"/>
    </location>
</feature>
<feature type="transmembrane region" description="Helical" evidence="1">
    <location>
        <begin position="182"/>
        <end position="200"/>
    </location>
</feature>
<evidence type="ECO:0000313" key="3">
    <source>
        <dbReference type="Proteomes" id="UP000886520"/>
    </source>
</evidence>
<keyword evidence="3" id="KW-1185">Reference proteome</keyword>
<gene>
    <name evidence="2" type="ORF">GOP47_0021828</name>
</gene>
<dbReference type="Proteomes" id="UP000886520">
    <property type="component" value="Chromosome 21"/>
</dbReference>
<keyword evidence="1" id="KW-0472">Membrane</keyword>
<dbReference type="OrthoDB" id="1991709at2759"/>
<reference evidence="2" key="1">
    <citation type="submission" date="2021-01" db="EMBL/GenBank/DDBJ databases">
        <title>Adiantum capillus-veneris genome.</title>
        <authorList>
            <person name="Fang Y."/>
            <person name="Liao Q."/>
        </authorList>
    </citation>
    <scope>NUCLEOTIDE SEQUENCE</scope>
    <source>
        <strain evidence="2">H3</strain>
        <tissue evidence="2">Leaf</tissue>
    </source>
</reference>
<feature type="transmembrane region" description="Helical" evidence="1">
    <location>
        <begin position="148"/>
        <end position="167"/>
    </location>
</feature>
<organism evidence="2 3">
    <name type="scientific">Adiantum capillus-veneris</name>
    <name type="common">Maidenhair fern</name>
    <dbReference type="NCBI Taxonomy" id="13818"/>
    <lineage>
        <taxon>Eukaryota</taxon>
        <taxon>Viridiplantae</taxon>
        <taxon>Streptophyta</taxon>
        <taxon>Embryophyta</taxon>
        <taxon>Tracheophyta</taxon>
        <taxon>Polypodiopsida</taxon>
        <taxon>Polypodiidae</taxon>
        <taxon>Polypodiales</taxon>
        <taxon>Pteridineae</taxon>
        <taxon>Pteridaceae</taxon>
        <taxon>Vittarioideae</taxon>
        <taxon>Adiantum</taxon>
    </lineage>
</organism>
<proteinExistence type="predicted"/>
<accession>A0A9D4Z878</accession>
<keyword evidence="1" id="KW-1133">Transmembrane helix</keyword>
<feature type="non-terminal residue" evidence="2">
    <location>
        <position position="213"/>
    </location>
</feature>
<evidence type="ECO:0000313" key="2">
    <source>
        <dbReference type="EMBL" id="KAI5063281.1"/>
    </source>
</evidence>